<protein>
    <recommendedName>
        <fullName evidence="2">GLTSCR protein conserved domain-containing protein</fullName>
    </recommendedName>
</protein>
<feature type="region of interest" description="Disordered" evidence="1">
    <location>
        <begin position="139"/>
        <end position="243"/>
    </location>
</feature>
<organism evidence="3 4">
    <name type="scientific">Prototheca wickerhamii</name>
    <dbReference type="NCBI Taxonomy" id="3111"/>
    <lineage>
        <taxon>Eukaryota</taxon>
        <taxon>Viridiplantae</taxon>
        <taxon>Chlorophyta</taxon>
        <taxon>core chlorophytes</taxon>
        <taxon>Trebouxiophyceae</taxon>
        <taxon>Chlorellales</taxon>
        <taxon>Chlorellaceae</taxon>
        <taxon>Prototheca</taxon>
    </lineage>
</organism>
<comment type="caution">
    <text evidence="3">The sequence shown here is derived from an EMBL/GenBank/DDBJ whole genome shotgun (WGS) entry which is preliminary data.</text>
</comment>
<feature type="compositionally biased region" description="Low complexity" evidence="1">
    <location>
        <begin position="219"/>
        <end position="243"/>
    </location>
</feature>
<accession>A0AAD9II35</accession>
<keyword evidence="4" id="KW-1185">Reference proteome</keyword>
<proteinExistence type="predicted"/>
<dbReference type="Pfam" id="PF15249">
    <property type="entry name" value="GLTSCR1"/>
    <property type="match status" value="1"/>
</dbReference>
<evidence type="ECO:0000256" key="1">
    <source>
        <dbReference type="SAM" id="MobiDB-lite"/>
    </source>
</evidence>
<evidence type="ECO:0000259" key="2">
    <source>
        <dbReference type="Pfam" id="PF15249"/>
    </source>
</evidence>
<evidence type="ECO:0000313" key="3">
    <source>
        <dbReference type="EMBL" id="KAK2078919.1"/>
    </source>
</evidence>
<dbReference type="EMBL" id="JASFZW010000003">
    <property type="protein sequence ID" value="KAK2078919.1"/>
    <property type="molecule type" value="Genomic_DNA"/>
</dbReference>
<gene>
    <name evidence="3" type="ORF">QBZ16_002609</name>
</gene>
<dbReference type="Proteomes" id="UP001255856">
    <property type="component" value="Unassembled WGS sequence"/>
</dbReference>
<feature type="domain" description="GLTSCR protein conserved" evidence="2">
    <location>
        <begin position="19"/>
        <end position="89"/>
    </location>
</feature>
<reference evidence="3" key="1">
    <citation type="submission" date="2021-01" db="EMBL/GenBank/DDBJ databases">
        <authorList>
            <person name="Eckstrom K.M.E."/>
        </authorList>
    </citation>
    <scope>NUCLEOTIDE SEQUENCE</scope>
    <source>
        <strain evidence="3">UVCC 0001</strain>
    </source>
</reference>
<feature type="compositionally biased region" description="Low complexity" evidence="1">
    <location>
        <begin position="139"/>
        <end position="209"/>
    </location>
</feature>
<name>A0AAD9II35_PROWI</name>
<evidence type="ECO:0000313" key="4">
    <source>
        <dbReference type="Proteomes" id="UP001255856"/>
    </source>
</evidence>
<dbReference type="AlphaFoldDB" id="A0AAD9II35"/>
<dbReference type="InterPro" id="IPR015671">
    <property type="entry name" value="GSCR1_dom"/>
</dbReference>
<sequence>MTKADSHQVKTLASLLERDCNALAQPDLNTPFQSLDHALDSLLPYHILAGEDQAAGDLAAAAREGGAELAITREDLWHAHLSQKALDIQGIIHTLEARIATAEKALLTENELPALMLQSYATAEAQAALQAASKPKAAVPGEAQAAPQTAHAAPAAAQGVSAGAPGAGPEAVPGAGAAPAAGPAQPSGTAAQSSGAAPVVPQAPPGSAQPVPPPTTSGAVPAAPPTAQATPAAAPPASATNSAALAKQQALAALAARIKQSARR</sequence>